<dbReference type="GO" id="GO:0016491">
    <property type="term" value="F:oxidoreductase activity"/>
    <property type="evidence" value="ECO:0007669"/>
    <property type="project" value="InterPro"/>
</dbReference>
<dbReference type="EMBL" id="JADJIB010000002">
    <property type="protein sequence ID" value="MBK7272994.1"/>
    <property type="molecule type" value="Genomic_DNA"/>
</dbReference>
<dbReference type="PANTHER" id="PTHR39428">
    <property type="entry name" value="F420H(2)-DEPENDENT QUINONE REDUCTASE RV1261C"/>
    <property type="match status" value="1"/>
</dbReference>
<protein>
    <submittedName>
        <fullName evidence="3">Nitroreductase family deazaflavin-dependent oxidoreductase</fullName>
    </submittedName>
</protein>
<dbReference type="GO" id="GO:0005886">
    <property type="term" value="C:plasma membrane"/>
    <property type="evidence" value="ECO:0007669"/>
    <property type="project" value="TreeGrafter"/>
</dbReference>
<dbReference type="InterPro" id="IPR004378">
    <property type="entry name" value="F420H2_quin_Rdtase"/>
</dbReference>
<evidence type="ECO:0000256" key="2">
    <source>
        <dbReference type="ARBA" id="ARBA00049106"/>
    </source>
</evidence>
<accession>A0A934X5A1</accession>
<proteinExistence type="inferred from homology"/>
<comment type="similarity">
    <text evidence="1">Belongs to the F420H(2)-dependent quinone reductase family.</text>
</comment>
<dbReference type="Proteomes" id="UP000726105">
    <property type="component" value="Unassembled WGS sequence"/>
</dbReference>
<evidence type="ECO:0000313" key="7">
    <source>
        <dbReference type="Proteomes" id="UP000726105"/>
    </source>
</evidence>
<dbReference type="GO" id="GO:0070967">
    <property type="term" value="F:coenzyme F420 binding"/>
    <property type="evidence" value="ECO:0007669"/>
    <property type="project" value="TreeGrafter"/>
</dbReference>
<name>A0A934X5A1_9MICO</name>
<evidence type="ECO:0000313" key="5">
    <source>
        <dbReference type="EMBL" id="MBL0005405.1"/>
    </source>
</evidence>
<dbReference type="AlphaFoldDB" id="A0A934X5A1"/>
<dbReference type="Proteomes" id="UP000886632">
    <property type="component" value="Unassembled WGS sequence"/>
</dbReference>
<sequence length="143" mass="15873">MIDGEYAPSPTQWVRDQVAQIEASGDTASVSIHGKFVVLLTMRGRSTGLVRKVPLIRVEEGGRYAVIGSRGGAPDDPKWVANLRANPDITVQDGTAVLPMRAREVHGAERDEWWDRCVAMFSDFAEYATKTTRVFPVFVLEPR</sequence>
<evidence type="ECO:0000256" key="1">
    <source>
        <dbReference type="ARBA" id="ARBA00008710"/>
    </source>
</evidence>
<dbReference type="InterPro" id="IPR012349">
    <property type="entry name" value="Split_barrel_FMN-bd"/>
</dbReference>
<dbReference type="NCBIfam" id="TIGR00026">
    <property type="entry name" value="hi_GC_TIGR00026"/>
    <property type="match status" value="1"/>
</dbReference>
<dbReference type="PANTHER" id="PTHR39428:SF3">
    <property type="entry name" value="DEAZAFLAVIN-DEPENDENT NITROREDUCTASE"/>
    <property type="match status" value="1"/>
</dbReference>
<evidence type="ECO:0000313" key="4">
    <source>
        <dbReference type="EMBL" id="MBK7272994.1"/>
    </source>
</evidence>
<dbReference type="Proteomes" id="UP000718281">
    <property type="component" value="Unassembled WGS sequence"/>
</dbReference>
<dbReference type="Gene3D" id="2.30.110.10">
    <property type="entry name" value="Electron Transport, Fmn-binding Protein, Chain A"/>
    <property type="match status" value="1"/>
</dbReference>
<dbReference type="EMBL" id="JADKGK010000026">
    <property type="protein sequence ID" value="MBL0005405.1"/>
    <property type="molecule type" value="Genomic_DNA"/>
</dbReference>
<organism evidence="3 6">
    <name type="scientific">Candidatus Phosphoribacter hodrii</name>
    <dbReference type="NCBI Taxonomy" id="2953743"/>
    <lineage>
        <taxon>Bacteria</taxon>
        <taxon>Bacillati</taxon>
        <taxon>Actinomycetota</taxon>
        <taxon>Actinomycetes</taxon>
        <taxon>Micrococcales</taxon>
        <taxon>Dermatophilaceae</taxon>
        <taxon>Candidatus Phosphoribacter</taxon>
    </lineage>
</organism>
<dbReference type="Pfam" id="PF04075">
    <property type="entry name" value="F420H2_quin_red"/>
    <property type="match status" value="1"/>
</dbReference>
<comment type="catalytic activity">
    <reaction evidence="2">
        <text>oxidized coenzyme F420-(gamma-L-Glu)(n) + a quinol + H(+) = reduced coenzyme F420-(gamma-L-Glu)(n) + a quinone</text>
        <dbReference type="Rhea" id="RHEA:39663"/>
        <dbReference type="Rhea" id="RHEA-COMP:12939"/>
        <dbReference type="Rhea" id="RHEA-COMP:14378"/>
        <dbReference type="ChEBI" id="CHEBI:15378"/>
        <dbReference type="ChEBI" id="CHEBI:24646"/>
        <dbReference type="ChEBI" id="CHEBI:132124"/>
        <dbReference type="ChEBI" id="CHEBI:133980"/>
        <dbReference type="ChEBI" id="CHEBI:139511"/>
    </reaction>
</comment>
<gene>
    <name evidence="3" type="ORF">IPF40_06190</name>
    <name evidence="4" type="ORF">IPI13_07420</name>
    <name evidence="5" type="ORF">IPP00_16015</name>
</gene>
<comment type="caution">
    <text evidence="3">The sequence shown here is derived from an EMBL/GenBank/DDBJ whole genome shotgun (WGS) entry which is preliminary data.</text>
</comment>
<evidence type="ECO:0000313" key="3">
    <source>
        <dbReference type="EMBL" id="MBK6300645.1"/>
    </source>
</evidence>
<dbReference type="EMBL" id="JADIXZ010000004">
    <property type="protein sequence ID" value="MBK6300645.1"/>
    <property type="molecule type" value="Genomic_DNA"/>
</dbReference>
<evidence type="ECO:0000313" key="6">
    <source>
        <dbReference type="Proteomes" id="UP000718281"/>
    </source>
</evidence>
<reference evidence="6 7" key="1">
    <citation type="submission" date="2020-10" db="EMBL/GenBank/DDBJ databases">
        <title>Connecting structure to function with the recovery of over 1000 high-quality activated sludge metagenome-assembled genomes encoding full-length rRNA genes using long-read sequencing.</title>
        <authorList>
            <person name="Singleton C.M."/>
            <person name="Petriglieri F."/>
            <person name="Kristensen J.M."/>
            <person name="Kirkegaard R.H."/>
            <person name="Michaelsen T.Y."/>
            <person name="Andersen M.H."/>
            <person name="Karst S.M."/>
            <person name="Dueholm M.S."/>
            <person name="Nielsen P.H."/>
            <person name="Albertsen M."/>
        </authorList>
    </citation>
    <scope>NUCLEOTIDE SEQUENCE [LARGE SCALE GENOMIC DNA]</scope>
    <source>
        <strain evidence="3">AalE_18-Q3-R2-46_BAT3C.188</strain>
        <strain evidence="4">Ega_18-Q3-R5-49_MAXAC.001</strain>
        <strain evidence="5">Ribe_18-Q3-R11-54_MAXAC.001</strain>
    </source>
</reference>